<reference evidence="7" key="1">
    <citation type="submission" date="2018-07" db="EMBL/GenBank/DDBJ databases">
        <title>Streptacidiphilus bronchialis DSM 106435 chromosome.</title>
        <authorList>
            <person name="Batra D."/>
            <person name="Gulvik C.A."/>
        </authorList>
    </citation>
    <scope>NUCLEOTIDE SEQUENCE [LARGE SCALE GENOMIC DNA]</scope>
    <source>
        <strain evidence="7">DSM 106435</strain>
    </source>
</reference>
<feature type="DNA-binding region" description="H-T-H motif" evidence="4">
    <location>
        <begin position="78"/>
        <end position="97"/>
    </location>
</feature>
<dbReference type="Proteomes" id="UP000249340">
    <property type="component" value="Chromosome"/>
</dbReference>
<dbReference type="OrthoDB" id="8688418at2"/>
<keyword evidence="1" id="KW-0805">Transcription regulation</keyword>
<dbReference type="AlphaFoldDB" id="A0A345SUN4"/>
<dbReference type="InterPro" id="IPR041347">
    <property type="entry name" value="MftR_C"/>
</dbReference>
<evidence type="ECO:0000256" key="2">
    <source>
        <dbReference type="ARBA" id="ARBA00023125"/>
    </source>
</evidence>
<dbReference type="PROSITE" id="PS50977">
    <property type="entry name" value="HTH_TETR_2"/>
    <property type="match status" value="1"/>
</dbReference>
<dbReference type="GO" id="GO:0000976">
    <property type="term" value="F:transcription cis-regulatory region binding"/>
    <property type="evidence" value="ECO:0007669"/>
    <property type="project" value="TreeGrafter"/>
</dbReference>
<dbReference type="InterPro" id="IPR023772">
    <property type="entry name" value="DNA-bd_HTH_TetR-type_CS"/>
</dbReference>
<organism evidence="6 7">
    <name type="scientific">Peterkaempfera bronchialis</name>
    <dbReference type="NCBI Taxonomy" id="2126346"/>
    <lineage>
        <taxon>Bacteria</taxon>
        <taxon>Bacillati</taxon>
        <taxon>Actinomycetota</taxon>
        <taxon>Actinomycetes</taxon>
        <taxon>Kitasatosporales</taxon>
        <taxon>Streptomycetaceae</taxon>
        <taxon>Peterkaempfera</taxon>
    </lineage>
</organism>
<dbReference type="Pfam" id="PF17754">
    <property type="entry name" value="TetR_C_14"/>
    <property type="match status" value="1"/>
</dbReference>
<proteinExistence type="predicted"/>
<evidence type="ECO:0000313" key="7">
    <source>
        <dbReference type="Proteomes" id="UP000249340"/>
    </source>
</evidence>
<dbReference type="InterPro" id="IPR050109">
    <property type="entry name" value="HTH-type_TetR-like_transc_reg"/>
</dbReference>
<dbReference type="SUPFAM" id="SSF46689">
    <property type="entry name" value="Homeodomain-like"/>
    <property type="match status" value="1"/>
</dbReference>
<evidence type="ECO:0000259" key="5">
    <source>
        <dbReference type="PROSITE" id="PS50977"/>
    </source>
</evidence>
<dbReference type="KEGG" id="stri:C7M71_008290"/>
<dbReference type="Gene3D" id="1.10.357.10">
    <property type="entry name" value="Tetracycline Repressor, domain 2"/>
    <property type="match status" value="1"/>
</dbReference>
<dbReference type="PRINTS" id="PR00455">
    <property type="entry name" value="HTHTETR"/>
</dbReference>
<keyword evidence="3" id="KW-0804">Transcription</keyword>
<dbReference type="Pfam" id="PF00440">
    <property type="entry name" value="TetR_N"/>
    <property type="match status" value="1"/>
</dbReference>
<sequence>MTDRYRPGIVSGTRAVGGGTLAQHIAEGAAAPLAARCRITAVCAPTAGLRQRKKQRTRDELVGAAHELFLRQGYGRTTVDEIAAAVDVSQRTFFRYFANKEEVALAVLSDAEDHFIRCLRDRPAEEYPLQALRSAISEAWRSLHATDRGPASVTAALELIQLIESTPVLLAAHLRRTAAQERQVTAIIAEREGVDPAVDLRPRLLAAVFGAVVRTAHEAWGTAEPSTADAGPDSMITVIDRHLDQLGPAITGDWQAATR</sequence>
<gene>
    <name evidence="6" type="ORF">C7M71_008290</name>
</gene>
<accession>A0A345SUN4</accession>
<dbReference type="InterPro" id="IPR001647">
    <property type="entry name" value="HTH_TetR"/>
</dbReference>
<dbReference type="PANTHER" id="PTHR30055">
    <property type="entry name" value="HTH-TYPE TRANSCRIPTIONAL REGULATOR RUTR"/>
    <property type="match status" value="1"/>
</dbReference>
<feature type="domain" description="HTH tetR-type" evidence="5">
    <location>
        <begin position="55"/>
        <end position="115"/>
    </location>
</feature>
<dbReference type="PANTHER" id="PTHR30055:SF238">
    <property type="entry name" value="MYCOFACTOCIN BIOSYNTHESIS TRANSCRIPTIONAL REGULATOR MFTR-RELATED"/>
    <property type="match status" value="1"/>
</dbReference>
<dbReference type="EMBL" id="CP031264">
    <property type="protein sequence ID" value="AXI77439.1"/>
    <property type="molecule type" value="Genomic_DNA"/>
</dbReference>
<dbReference type="InterPro" id="IPR009057">
    <property type="entry name" value="Homeodomain-like_sf"/>
</dbReference>
<evidence type="ECO:0000256" key="4">
    <source>
        <dbReference type="PROSITE-ProRule" id="PRU00335"/>
    </source>
</evidence>
<evidence type="ECO:0000256" key="3">
    <source>
        <dbReference type="ARBA" id="ARBA00023163"/>
    </source>
</evidence>
<protein>
    <submittedName>
        <fullName evidence="6">TetR family transcriptional regulator</fullName>
    </submittedName>
</protein>
<dbReference type="GO" id="GO:0003700">
    <property type="term" value="F:DNA-binding transcription factor activity"/>
    <property type="evidence" value="ECO:0007669"/>
    <property type="project" value="TreeGrafter"/>
</dbReference>
<keyword evidence="2 4" id="KW-0238">DNA-binding</keyword>
<keyword evidence="7" id="KW-1185">Reference proteome</keyword>
<name>A0A345SUN4_9ACTN</name>
<evidence type="ECO:0000256" key="1">
    <source>
        <dbReference type="ARBA" id="ARBA00023015"/>
    </source>
</evidence>
<dbReference type="PROSITE" id="PS01081">
    <property type="entry name" value="HTH_TETR_1"/>
    <property type="match status" value="1"/>
</dbReference>
<evidence type="ECO:0000313" key="6">
    <source>
        <dbReference type="EMBL" id="AXI77439.1"/>
    </source>
</evidence>